<evidence type="ECO:0000313" key="1">
    <source>
        <dbReference type="EMBL" id="TDC00068.1"/>
    </source>
</evidence>
<accession>A0ABY2DJ99</accession>
<comment type="caution">
    <text evidence="1">The sequence shown here is derived from an EMBL/GenBank/DDBJ whole genome shotgun (WGS) entry which is preliminary data.</text>
</comment>
<sequence>MRTVEIIARLTGRGYVAEAQPVCCNLALPDTNCPGIAPNVTCPSGYVMREWACCYTSSHRVWGCIECTKGDSCWNGTFACSDYYPTQYTC</sequence>
<reference evidence="1 2" key="1">
    <citation type="submission" date="2019-02" db="EMBL/GenBank/DDBJ databases">
        <title>Draft genome sequences of novel Actinobacteria.</title>
        <authorList>
            <person name="Sahin N."/>
            <person name="Ay H."/>
            <person name="Saygin H."/>
        </authorList>
    </citation>
    <scope>NUCLEOTIDE SEQUENCE [LARGE SCALE GENOMIC DNA]</scope>
    <source>
        <strain evidence="1 2">JCM 30529</strain>
    </source>
</reference>
<dbReference type="Proteomes" id="UP000295626">
    <property type="component" value="Unassembled WGS sequence"/>
</dbReference>
<keyword evidence="2" id="KW-1185">Reference proteome</keyword>
<protein>
    <submittedName>
        <fullName evidence="1">Uncharacterized protein</fullName>
    </submittedName>
</protein>
<name>A0ABY2DJ99_9ACTN</name>
<evidence type="ECO:0000313" key="2">
    <source>
        <dbReference type="Proteomes" id="UP000295626"/>
    </source>
</evidence>
<proteinExistence type="predicted"/>
<organism evidence="1 2">
    <name type="scientific">Micromonospora fluostatini</name>
    <dbReference type="NCBI Taxonomy" id="1629071"/>
    <lineage>
        <taxon>Bacteria</taxon>
        <taxon>Bacillati</taxon>
        <taxon>Actinomycetota</taxon>
        <taxon>Actinomycetes</taxon>
        <taxon>Micromonosporales</taxon>
        <taxon>Micromonosporaceae</taxon>
        <taxon>Micromonospora</taxon>
    </lineage>
</organism>
<dbReference type="EMBL" id="SMKE01000127">
    <property type="protein sequence ID" value="TDC00068.1"/>
    <property type="molecule type" value="Genomic_DNA"/>
</dbReference>
<gene>
    <name evidence="1" type="ORF">E1091_05620</name>
</gene>